<dbReference type="InterPro" id="IPR002048">
    <property type="entry name" value="EF_hand_dom"/>
</dbReference>
<dbReference type="AlphaFoldDB" id="E5Q336"/>
<dbReference type="Gene3D" id="1.10.238.10">
    <property type="entry name" value="EF-hand"/>
    <property type="match status" value="2"/>
</dbReference>
<dbReference type="PANTHER" id="PTHR23048:SF33">
    <property type="entry name" value="MYOSIN LIGHT CHAIN ALKALI"/>
    <property type="match status" value="1"/>
</dbReference>
<keyword evidence="2" id="KW-0518">Myosin</keyword>
<evidence type="ECO:0000256" key="1">
    <source>
        <dbReference type="ARBA" id="ARBA00022737"/>
    </source>
</evidence>
<evidence type="ECO:0000256" key="3">
    <source>
        <dbReference type="ARBA" id="ARBA00023175"/>
    </source>
</evidence>
<dbReference type="InterPro" id="IPR011992">
    <property type="entry name" value="EF-hand-dom_pair"/>
</dbReference>
<evidence type="ECO:0000313" key="5">
    <source>
        <dbReference type="EMBL" id="ADR74184.1"/>
    </source>
</evidence>
<protein>
    <submittedName>
        <fullName evidence="5">Myosin light chain protein</fullName>
    </submittedName>
</protein>
<proteinExistence type="evidence at transcript level"/>
<dbReference type="GO" id="GO:0005859">
    <property type="term" value="C:muscle myosin complex"/>
    <property type="evidence" value="ECO:0007669"/>
    <property type="project" value="TreeGrafter"/>
</dbReference>
<dbReference type="EMBL" id="HQ585080">
    <property type="protein sequence ID" value="ADR74184.1"/>
    <property type="molecule type" value="mRNA"/>
</dbReference>
<feature type="domain" description="EF-hand" evidence="4">
    <location>
        <begin position="83"/>
        <end position="118"/>
    </location>
</feature>
<name>E5Q336_DUGJA</name>
<dbReference type="InterPro" id="IPR050230">
    <property type="entry name" value="CALM/Myosin/TropC-like"/>
</dbReference>
<dbReference type="PANTHER" id="PTHR23048">
    <property type="entry name" value="MYOSIN LIGHT CHAIN 1, 3"/>
    <property type="match status" value="1"/>
</dbReference>
<dbReference type="Pfam" id="PF13499">
    <property type="entry name" value="EF-hand_7"/>
    <property type="match status" value="1"/>
</dbReference>
<evidence type="ECO:0000256" key="2">
    <source>
        <dbReference type="ARBA" id="ARBA00023123"/>
    </source>
</evidence>
<organism evidence="5">
    <name type="scientific">Dugesia japonica</name>
    <name type="common">Planarian</name>
    <dbReference type="NCBI Taxonomy" id="6161"/>
    <lineage>
        <taxon>Eukaryota</taxon>
        <taxon>Metazoa</taxon>
        <taxon>Spiralia</taxon>
        <taxon>Lophotrochozoa</taxon>
        <taxon>Platyhelminthes</taxon>
        <taxon>Rhabditophora</taxon>
        <taxon>Seriata</taxon>
        <taxon>Tricladida</taxon>
        <taxon>Continenticola</taxon>
        <taxon>Geoplanoidea</taxon>
        <taxon>Dugesiidae</taxon>
        <taxon>Dugesia</taxon>
    </lineage>
</organism>
<accession>E5Q336</accession>
<dbReference type="SUPFAM" id="SSF47473">
    <property type="entry name" value="EF-hand"/>
    <property type="match status" value="1"/>
</dbReference>
<dbReference type="CDD" id="cd00051">
    <property type="entry name" value="EFh"/>
    <property type="match status" value="1"/>
</dbReference>
<evidence type="ECO:0000259" key="4">
    <source>
        <dbReference type="PROSITE" id="PS50222"/>
    </source>
</evidence>
<reference evidence="5" key="1">
    <citation type="submission" date="2010-11" db="EMBL/GenBank/DDBJ databases">
        <title>Sequence and expression of mlc gene in the planarian Dugesia japonica.</title>
        <authorList>
            <person name="Zhao B."/>
            <person name="Yu S."/>
            <person name="Qu X."/>
        </authorList>
    </citation>
    <scope>NUCLEOTIDE SEQUENCE</scope>
</reference>
<sequence>MTALSKSEIEDIREVFDLFDFWDGRDGMVDAVKVGDLLRCNGMNPTNRICIKHGATEKMGLKQYKFEEFVPIYEKIIQEKESGTFADYMEAFKTFDREGQGFIFLAEMRHVLTMYGEKLSEEETDNILKFTDIHEDIDGNVKYEDFIKKVLEGPKTK</sequence>
<dbReference type="GO" id="GO:0005509">
    <property type="term" value="F:calcium ion binding"/>
    <property type="evidence" value="ECO:0007669"/>
    <property type="project" value="InterPro"/>
</dbReference>
<dbReference type="FunFam" id="1.10.238.10:FF:000003">
    <property type="entry name" value="Calmodulin A"/>
    <property type="match status" value="1"/>
</dbReference>
<keyword evidence="3" id="KW-0505">Motor protein</keyword>
<dbReference type="PROSITE" id="PS50222">
    <property type="entry name" value="EF_HAND_2"/>
    <property type="match status" value="1"/>
</dbReference>
<keyword evidence="1" id="KW-0677">Repeat</keyword>